<dbReference type="EMBL" id="LCJB01000004">
    <property type="protein sequence ID" value="KKT71947.1"/>
    <property type="molecule type" value="Genomic_DNA"/>
</dbReference>
<comment type="caution">
    <text evidence="2">The sequence shown here is derived from an EMBL/GenBank/DDBJ whole genome shotgun (WGS) entry which is preliminary data.</text>
</comment>
<reference evidence="2 3" key="1">
    <citation type="journal article" date="2015" name="Nature">
        <title>rRNA introns, odd ribosomes, and small enigmatic genomes across a large radiation of phyla.</title>
        <authorList>
            <person name="Brown C.T."/>
            <person name="Hug L.A."/>
            <person name="Thomas B.C."/>
            <person name="Sharon I."/>
            <person name="Castelle C.J."/>
            <person name="Singh A."/>
            <person name="Wilkins M.J."/>
            <person name="Williams K.H."/>
            <person name="Banfield J.F."/>
        </authorList>
    </citation>
    <scope>NUCLEOTIDE SEQUENCE [LARGE SCALE GENOMIC DNA]</scope>
</reference>
<organism evidence="2 3">
    <name type="scientific">Candidatus Uhrbacteria bacterium GW2011_GWF2_44_350</name>
    <dbReference type="NCBI Taxonomy" id="1619000"/>
    <lineage>
        <taxon>Bacteria</taxon>
        <taxon>Candidatus Uhriibacteriota</taxon>
    </lineage>
</organism>
<dbReference type="PATRIC" id="fig|1619000.3.peg.92"/>
<evidence type="ECO:0000256" key="1">
    <source>
        <dbReference type="SAM" id="Phobius"/>
    </source>
</evidence>
<accession>A0A0G1LSZ3</accession>
<evidence type="ECO:0000313" key="2">
    <source>
        <dbReference type="EMBL" id="KKT71947.1"/>
    </source>
</evidence>
<keyword evidence="1" id="KW-1133">Transmembrane helix</keyword>
<protein>
    <submittedName>
        <fullName evidence="2">Uncharacterized protein</fullName>
    </submittedName>
</protein>
<keyword evidence="1" id="KW-0472">Membrane</keyword>
<gene>
    <name evidence="2" type="ORF">UW63_C0004G0003</name>
</gene>
<evidence type="ECO:0000313" key="3">
    <source>
        <dbReference type="Proteomes" id="UP000034154"/>
    </source>
</evidence>
<feature type="transmembrane region" description="Helical" evidence="1">
    <location>
        <begin position="45"/>
        <end position="63"/>
    </location>
</feature>
<feature type="transmembrane region" description="Helical" evidence="1">
    <location>
        <begin position="75"/>
        <end position="94"/>
    </location>
</feature>
<proteinExistence type="predicted"/>
<name>A0A0G1LSZ3_9BACT</name>
<dbReference type="AlphaFoldDB" id="A0A0G1LSZ3"/>
<feature type="transmembrane region" description="Helical" evidence="1">
    <location>
        <begin position="100"/>
        <end position="119"/>
    </location>
</feature>
<sequence>MFFKKSEKFHPAEIIARTLFLTSLISFAIFLSLDLLRPGFVSRSFSVFVFLFAALVSGFWWGCLAKAKEEKTWPAWLAASIFGFLGVYLTWQFRVDLGDFLVLIIPLALITPFLVKYLISNK</sequence>
<keyword evidence="1" id="KW-0812">Transmembrane</keyword>
<feature type="transmembrane region" description="Helical" evidence="1">
    <location>
        <begin position="14"/>
        <end position="33"/>
    </location>
</feature>
<dbReference type="Proteomes" id="UP000034154">
    <property type="component" value="Unassembled WGS sequence"/>
</dbReference>